<dbReference type="AlphaFoldDB" id="A0AAE3GSF7"/>
<dbReference type="GO" id="GO:0004016">
    <property type="term" value="F:adenylate cyclase activity"/>
    <property type="evidence" value="ECO:0007669"/>
    <property type="project" value="UniProtKB-ARBA"/>
</dbReference>
<feature type="domain" description="Guanylate cyclase" evidence="3">
    <location>
        <begin position="424"/>
        <end position="538"/>
    </location>
</feature>
<dbReference type="Gene3D" id="3.40.50.300">
    <property type="entry name" value="P-loop containing nucleotide triphosphate hydrolases"/>
    <property type="match status" value="1"/>
</dbReference>
<evidence type="ECO:0000256" key="1">
    <source>
        <dbReference type="ARBA" id="ARBA00005381"/>
    </source>
</evidence>
<dbReference type="Gene3D" id="3.30.70.1230">
    <property type="entry name" value="Nucleotide cyclase"/>
    <property type="match status" value="1"/>
</dbReference>
<dbReference type="GO" id="GO:0006171">
    <property type="term" value="P:cAMP biosynthetic process"/>
    <property type="evidence" value="ECO:0007669"/>
    <property type="project" value="TreeGrafter"/>
</dbReference>
<dbReference type="SMART" id="SM01080">
    <property type="entry name" value="CHASE2"/>
    <property type="match status" value="1"/>
</dbReference>
<evidence type="ECO:0000256" key="2">
    <source>
        <dbReference type="SAM" id="Phobius"/>
    </source>
</evidence>
<dbReference type="CDD" id="cd07302">
    <property type="entry name" value="CHD"/>
    <property type="match status" value="1"/>
</dbReference>
<dbReference type="InterPro" id="IPR050697">
    <property type="entry name" value="Adenylyl/Guanylyl_Cyclase_3/4"/>
</dbReference>
<dbReference type="GO" id="GO:0035556">
    <property type="term" value="P:intracellular signal transduction"/>
    <property type="evidence" value="ECO:0007669"/>
    <property type="project" value="InterPro"/>
</dbReference>
<dbReference type="PROSITE" id="PS50125">
    <property type="entry name" value="GUANYLATE_CYCLASE_2"/>
    <property type="match status" value="1"/>
</dbReference>
<feature type="transmembrane region" description="Helical" evidence="2">
    <location>
        <begin position="969"/>
        <end position="988"/>
    </location>
</feature>
<dbReference type="Pfam" id="PF00211">
    <property type="entry name" value="Guanylate_cyc"/>
    <property type="match status" value="1"/>
</dbReference>
<comment type="caution">
    <text evidence="4">The sequence shown here is derived from an EMBL/GenBank/DDBJ whole genome shotgun (WGS) entry which is preliminary data.</text>
</comment>
<feature type="transmembrane region" description="Helical" evidence="2">
    <location>
        <begin position="944"/>
        <end position="963"/>
    </location>
</feature>
<dbReference type="InterPro" id="IPR027417">
    <property type="entry name" value="P-loop_NTPase"/>
</dbReference>
<dbReference type="InterPro" id="IPR001054">
    <property type="entry name" value="A/G_cyclase"/>
</dbReference>
<gene>
    <name evidence="4" type="ORF">NJ959_13300</name>
</gene>
<dbReference type="Proteomes" id="UP001204953">
    <property type="component" value="Unassembled WGS sequence"/>
</dbReference>
<proteinExistence type="inferred from homology"/>
<comment type="similarity">
    <text evidence="1">Belongs to the adenylyl cyclase class-3 family.</text>
</comment>
<dbReference type="Pfam" id="PF05226">
    <property type="entry name" value="CHASE2"/>
    <property type="match status" value="1"/>
</dbReference>
<keyword evidence="2" id="KW-0472">Membrane</keyword>
<reference evidence="4" key="1">
    <citation type="submission" date="2022-06" db="EMBL/GenBank/DDBJ databases">
        <title>New cyanobacteria of genus Symplocastrum in benthos of Lake Baikal.</title>
        <authorList>
            <person name="Sorokovikova E."/>
            <person name="Tikhonova I."/>
            <person name="Krasnopeev A."/>
            <person name="Evseev P."/>
            <person name="Gladkikh A."/>
            <person name="Belykh O."/>
        </authorList>
    </citation>
    <scope>NUCLEOTIDE SEQUENCE</scope>
    <source>
        <strain evidence="4">BBK-W-15</strain>
    </source>
</reference>
<dbReference type="EMBL" id="JAMZMM010000115">
    <property type="protein sequence ID" value="MCP2729429.1"/>
    <property type="molecule type" value="Genomic_DNA"/>
</dbReference>
<accession>A0AAE3GSF7</accession>
<dbReference type="InterPro" id="IPR029787">
    <property type="entry name" value="Nucleotide_cyclase"/>
</dbReference>
<dbReference type="PANTHER" id="PTHR43081">
    <property type="entry name" value="ADENYLATE CYCLASE, TERMINAL-DIFFERENTIATION SPECIFIC-RELATED"/>
    <property type="match status" value="1"/>
</dbReference>
<dbReference type="SUPFAM" id="SSF52540">
    <property type="entry name" value="P-loop containing nucleoside triphosphate hydrolases"/>
    <property type="match status" value="1"/>
</dbReference>
<organism evidence="4 5">
    <name type="scientific">Limnofasciculus baicalensis BBK-W-15</name>
    <dbReference type="NCBI Taxonomy" id="2699891"/>
    <lineage>
        <taxon>Bacteria</taxon>
        <taxon>Bacillati</taxon>
        <taxon>Cyanobacteriota</taxon>
        <taxon>Cyanophyceae</taxon>
        <taxon>Coleofasciculales</taxon>
        <taxon>Coleofasciculaceae</taxon>
        <taxon>Limnofasciculus</taxon>
        <taxon>Limnofasciculus baicalensis</taxon>
    </lineage>
</organism>
<name>A0AAE3GSF7_9CYAN</name>
<keyword evidence="5" id="KW-1185">Reference proteome</keyword>
<evidence type="ECO:0000313" key="4">
    <source>
        <dbReference type="EMBL" id="MCP2729429.1"/>
    </source>
</evidence>
<dbReference type="InterPro" id="IPR007890">
    <property type="entry name" value="CHASE2"/>
</dbReference>
<sequence>MNTKPNSNYRYQIGGSLPSDSPTYVVRQADSDLFNALLNGEYCYVLNSRQMGKSSLRIQTMCNLQKQGITCAEIELNGIGSQQITAQQWYGGIIQELISGFDLQVNRRSWLREREDLSPVQRLGEFIETVLLEQIPQNLVIFIDEIDSVLGLSFPTDDFFALIRNCYDKRGTKLDYRRLTFALLGVATPSDLIQDKNSTPFNIGKAIELRGFQIQESAALAEGFTGIVSNPQSVLIEVLNWTGGQPFLTQKLCRIIANYSSQERNNISIIYDAEEARWVEELVQNQIIENWESHDEPEHIRTIRDRILRNSRSTKQLLLLYKEICEGGRIIATNSPEHIELRLSGLVKKQEGYLVVSNPIYELVFNLDWIESNLTSLNSISITNYNPHVTIDNNIDYIDNNVRDISTKNTTPLPHFREDRVLAAIVFTDVESFTKKMVTDEQHTLELVHRDFQLMNQICQEFEGQILKSLGDGLLMYFASVEKAVSSSIAMQKAIATAATNLPESDILRHRIGIHLGEVFFNGNDVMGNGVNMAARLQTQAIAGGICLSQTVYDVVKNTIKIDARYGGLRSLKNIPEPVPVYEIPPPQERELPVRSFIRKWRSCLSVLAASAIASSLVIGMRSLGFLQVWELKTFDQLMQLRPNEELDERFLIITITEKDVQAQPPQERVGASLSDRSLDQLLAKLESYQPIAVGLDIYRDRPVNPAYRDLATRMAKNERFFSICNYGDPGVIPPPEVPGERQGFNNVILDPDEVIRRHILAVGSASPCQNQYSFSWQILTYYLAQKKIEPKLTSDGYLQLGSIIFKTLGKNTASYHNIDSSGHQILLNYRANRQVSHTISMTDFLNGKFNPNLVNNRIVLIGTTAPSFNDNNWRIPDSRVRESIQTTTGVEIQAHMISQILSAVLDNRPLLWWWPKSGETIWICGWCLVGGIVFSRYRSLLGLLIRGGIVTIVLYGSCWILFLQGGWVPLIPAALALVIAGGCVMVFDRF</sequence>
<evidence type="ECO:0000259" key="3">
    <source>
        <dbReference type="PROSITE" id="PS50125"/>
    </source>
</evidence>
<dbReference type="SUPFAM" id="SSF55073">
    <property type="entry name" value="Nucleotide cyclase"/>
    <property type="match status" value="1"/>
</dbReference>
<keyword evidence="2" id="KW-0812">Transmembrane</keyword>
<dbReference type="PANTHER" id="PTHR43081:SF19">
    <property type="entry name" value="PH-SENSITIVE ADENYLATE CYCLASE RV1264"/>
    <property type="match status" value="1"/>
</dbReference>
<keyword evidence="2" id="KW-1133">Transmembrane helix</keyword>
<protein>
    <submittedName>
        <fullName evidence="4">CHASE2 domain-containing protein</fullName>
    </submittedName>
</protein>
<evidence type="ECO:0000313" key="5">
    <source>
        <dbReference type="Proteomes" id="UP001204953"/>
    </source>
</evidence>
<dbReference type="SMART" id="SM00044">
    <property type="entry name" value="CYCc"/>
    <property type="match status" value="1"/>
</dbReference>
<dbReference type="Pfam" id="PF14516">
    <property type="entry name" value="AAA_35"/>
    <property type="match status" value="1"/>
</dbReference>